<protein>
    <submittedName>
        <fullName evidence="1">Uncharacterized protein</fullName>
    </submittedName>
</protein>
<dbReference type="EMBL" id="CP003410">
    <property type="protein sequence ID" value="AGM07099.1"/>
    <property type="molecule type" value="Genomic_DNA"/>
</dbReference>
<keyword evidence="2" id="KW-1185">Reference proteome</keyword>
<evidence type="ECO:0000313" key="2">
    <source>
        <dbReference type="Proteomes" id="UP000013968"/>
    </source>
</evidence>
<reference evidence="1 2" key="1">
    <citation type="journal article" date="2013" name="BMC Genomics">
        <title>ContigScape: a Cytoscape plugin facilitating microbial genome gap closing.</title>
        <authorList>
            <person name="Tang B."/>
            <person name="Wang Q."/>
            <person name="Yang M."/>
            <person name="Xie F."/>
            <person name="Zhu Y."/>
            <person name="Zhuo Y."/>
            <person name="Wang S."/>
            <person name="Gao H."/>
            <person name="Ding X."/>
            <person name="Zhang L."/>
            <person name="Zhao G."/>
            <person name="Zheng H."/>
        </authorList>
    </citation>
    <scope>NUCLEOTIDE SEQUENCE [LARGE SCALE GENOMIC DNA]</scope>
    <source>
        <strain evidence="1 2">HCCB10007</strain>
    </source>
</reference>
<proteinExistence type="predicted"/>
<evidence type="ECO:0000313" key="1">
    <source>
        <dbReference type="EMBL" id="AGM07099.1"/>
    </source>
</evidence>
<dbReference type="AlphaFoldDB" id="R4SUP6"/>
<sequence length="354" mass="38598">MAGSVSELPAKAAHEDLLRLADTLTGLSRQLWRTYTHPASAADSLEENTEGWYRQGERNAFDSVIQALTKPNLPQDGYMIQSYIRVEEAAHRVGRALHTLGDKTLTEQVTAEVEAELRAVEQAERGDLSDRAKQAVLLARADASPLQVNAANDLFREHPLGSEKLLHEVDPTAAAVAAAHWLQAAADVTADLAECDPAEVVIEADDIEALAVETPTRVLERLGSGELPRDVVLGLIRTAMIAAEGRIADPTSVPDILKNARLSAEESRLGENDPLNSAQLRISLLDPLRPAHDLLEDLLDGIHGCRLLFHEYSESDDTESDFDENGTDDLGGRLDDAFESAVRTRAEEGRDRLL</sequence>
<organism evidence="1 2">
    <name type="scientific">Amycolatopsis keratiniphila</name>
    <dbReference type="NCBI Taxonomy" id="129921"/>
    <lineage>
        <taxon>Bacteria</taxon>
        <taxon>Bacillati</taxon>
        <taxon>Actinomycetota</taxon>
        <taxon>Actinomycetes</taxon>
        <taxon>Pseudonocardiales</taxon>
        <taxon>Pseudonocardiaceae</taxon>
        <taxon>Amycolatopsis</taxon>
        <taxon>Amycolatopsis japonica group</taxon>
    </lineage>
</organism>
<dbReference type="Proteomes" id="UP000013968">
    <property type="component" value="Chromosome"/>
</dbReference>
<dbReference type="KEGG" id="aoi:AORI_4515"/>
<dbReference type="PATRIC" id="fig|1156913.3.peg.4594"/>
<gene>
    <name evidence="1" type="ORF">AORI_4515</name>
</gene>
<dbReference type="HOGENOM" id="CLU_065137_0_0_11"/>
<name>R4SUP6_9PSEU</name>
<accession>R4SUP6</accession>